<dbReference type="PATRIC" id="fig|2209.87.peg.856"/>
<accession>A0A0F8PPE7</accession>
<feature type="coiled-coil region" evidence="1">
    <location>
        <begin position="4"/>
        <end position="31"/>
    </location>
</feature>
<dbReference type="AlphaFoldDB" id="A0A0F8PPE7"/>
<dbReference type="EMBL" id="JJQQ01000148">
    <property type="protein sequence ID" value="KKH64488.1"/>
    <property type="molecule type" value="Genomic_DNA"/>
</dbReference>
<sequence>MNQIKGLLNQIKGLLNQIKGLLNQIKGLLNQIQGLSKPATSGFIHMMLWLQGNNLMPLRF</sequence>
<organism evidence="2 3">
    <name type="scientific">Methanosarcina mazei</name>
    <name type="common">Methanosarcina frisia</name>
    <dbReference type="NCBI Taxonomy" id="2209"/>
    <lineage>
        <taxon>Archaea</taxon>
        <taxon>Methanobacteriati</taxon>
        <taxon>Methanobacteriota</taxon>
        <taxon>Stenosarchaea group</taxon>
        <taxon>Methanomicrobia</taxon>
        <taxon>Methanosarcinales</taxon>
        <taxon>Methanosarcinaceae</taxon>
        <taxon>Methanosarcina</taxon>
    </lineage>
</organism>
<proteinExistence type="predicted"/>
<protein>
    <submittedName>
        <fullName evidence="2">Uncharacterized protein</fullName>
    </submittedName>
</protein>
<reference evidence="2 3" key="1">
    <citation type="journal article" date="2015" name="ISME J.">
        <title>Genomic and phenotypic differentiation among Methanosarcina mazei populations from Columbia River sediment.</title>
        <authorList>
            <person name="Youngblut N.D."/>
            <person name="Wirth J.S."/>
            <person name="Henriksen J.R."/>
            <person name="Smith M."/>
            <person name="Simon H."/>
            <person name="Metcalf W.W."/>
            <person name="Whitaker R.J."/>
        </authorList>
    </citation>
    <scope>NUCLEOTIDE SEQUENCE [LARGE SCALE GENOMIC DNA]</scope>
    <source>
        <strain evidence="2 3">1.H.M.0.1</strain>
    </source>
</reference>
<dbReference type="Proteomes" id="UP000033933">
    <property type="component" value="Unassembled WGS sequence"/>
</dbReference>
<evidence type="ECO:0000313" key="2">
    <source>
        <dbReference type="EMBL" id="KKH64488.1"/>
    </source>
</evidence>
<evidence type="ECO:0000256" key="1">
    <source>
        <dbReference type="SAM" id="Coils"/>
    </source>
</evidence>
<evidence type="ECO:0000313" key="3">
    <source>
        <dbReference type="Proteomes" id="UP000033933"/>
    </source>
</evidence>
<comment type="caution">
    <text evidence="2">The sequence shown here is derived from an EMBL/GenBank/DDBJ whole genome shotgun (WGS) entry which is preliminary data.</text>
</comment>
<keyword evidence="1" id="KW-0175">Coiled coil</keyword>
<gene>
    <name evidence="2" type="ORF">DU87_03915</name>
</gene>
<name>A0A0F8PPE7_METMZ</name>